<evidence type="ECO:0000313" key="1">
    <source>
        <dbReference type="EMBL" id="VAX19595.1"/>
    </source>
</evidence>
<accession>A0A3B1CL51</accession>
<sequence>MPDSIFLVGFALLLTHELDAIGRHEWRIFPLVRRLEDFMAHLGLSLPFEIRRKQRIYKHFLKIHNCFNSLCRICAYNITGQ</sequence>
<dbReference type="AlphaFoldDB" id="A0A3B1CL51"/>
<dbReference type="EMBL" id="UOGC01000091">
    <property type="protein sequence ID" value="VAX19595.1"/>
    <property type="molecule type" value="Genomic_DNA"/>
</dbReference>
<proteinExistence type="predicted"/>
<name>A0A3B1CL51_9ZZZZ</name>
<reference evidence="1" key="1">
    <citation type="submission" date="2018-06" db="EMBL/GenBank/DDBJ databases">
        <authorList>
            <person name="Zhirakovskaya E."/>
        </authorList>
    </citation>
    <scope>NUCLEOTIDE SEQUENCE</scope>
</reference>
<gene>
    <name evidence="1" type="ORF">MNBD_NITROSPINAE01-198</name>
</gene>
<dbReference type="Pfam" id="PF20460">
    <property type="entry name" value="DUF6713"/>
    <property type="match status" value="1"/>
</dbReference>
<dbReference type="InterPro" id="IPR046559">
    <property type="entry name" value="DUF6713"/>
</dbReference>
<organism evidence="1">
    <name type="scientific">hydrothermal vent metagenome</name>
    <dbReference type="NCBI Taxonomy" id="652676"/>
    <lineage>
        <taxon>unclassified sequences</taxon>
        <taxon>metagenomes</taxon>
        <taxon>ecological metagenomes</taxon>
    </lineage>
</organism>
<protein>
    <submittedName>
        <fullName evidence="1">Uncharacterized protein</fullName>
    </submittedName>
</protein>